<dbReference type="RefSeq" id="WP_109416787.1">
    <property type="nucleotide sequence ID" value="NZ_QEAS01000013.1"/>
</dbReference>
<dbReference type="InterPro" id="IPR002765">
    <property type="entry name" value="UPF0145_YbjQ-like"/>
</dbReference>
<dbReference type="OrthoDB" id="9796448at2"/>
<dbReference type="SUPFAM" id="SSF117782">
    <property type="entry name" value="YbjQ-like"/>
    <property type="match status" value="1"/>
</dbReference>
<evidence type="ECO:0000313" key="3">
    <source>
        <dbReference type="Proteomes" id="UP000245647"/>
    </source>
</evidence>
<dbReference type="Pfam" id="PF01906">
    <property type="entry name" value="YbjQ_1"/>
    <property type="match status" value="1"/>
</dbReference>
<organism evidence="2 3">
    <name type="scientific">Pararcticibacter amylolyticus</name>
    <dbReference type="NCBI Taxonomy" id="2173175"/>
    <lineage>
        <taxon>Bacteria</taxon>
        <taxon>Pseudomonadati</taxon>
        <taxon>Bacteroidota</taxon>
        <taxon>Sphingobacteriia</taxon>
        <taxon>Sphingobacteriales</taxon>
        <taxon>Sphingobacteriaceae</taxon>
        <taxon>Pararcticibacter</taxon>
    </lineage>
</organism>
<keyword evidence="3" id="KW-1185">Reference proteome</keyword>
<comment type="caution">
    <text evidence="2">The sequence shown here is derived from an EMBL/GenBank/DDBJ whole genome shotgun (WGS) entry which is preliminary data.</text>
</comment>
<name>A0A2U2PDU5_9SPHI</name>
<proteinExistence type="inferred from homology"/>
<sequence>MKKIITTTTDSLEGWEIKEYFPPVTANVVVGTNFLSDLSASFTDFFGGRSNSYEKKLQQLYTQAISIIEGKAKASSANAIVGLKIDVDEISGKNSQMFMITAYGTPVNATRIKPEVPQRESQNEKMIDGAYISQKVIAKRIIDSVSESKRVGANEAAFIAENPFPEFCNTALRILKMRSEAGAGGENDLVKTIREKLGIYFSSIDPSLSFPVLYGALLNAETSNHVRVAVQRILTNYLLIDYSEIIKLLESTQDAVKRIGLSLIFLDKPYYEHSDIEKLKIIEQIIPKSFTPLSPIVRKKGFLSGEKEVWECSCGQTNVVADGAYCQKCGNDIYGFKEKDMKPDDAVRLVRDRLTFLEFV</sequence>
<dbReference type="EMBL" id="QEAS01000013">
    <property type="protein sequence ID" value="PWG79543.1"/>
    <property type="molecule type" value="Genomic_DNA"/>
</dbReference>
<dbReference type="PANTHER" id="PTHR34068">
    <property type="entry name" value="UPF0145 PROTEIN YBJQ"/>
    <property type="match status" value="1"/>
</dbReference>
<accession>A0A2U2PDU5</accession>
<dbReference type="Proteomes" id="UP000245647">
    <property type="component" value="Unassembled WGS sequence"/>
</dbReference>
<comment type="similarity">
    <text evidence="1">Belongs to the UPF0145 family.</text>
</comment>
<dbReference type="PANTHER" id="PTHR34068:SF1">
    <property type="entry name" value="UPF0145 PROTEIN YBJQ"/>
    <property type="match status" value="1"/>
</dbReference>
<reference evidence="2 3" key="1">
    <citation type="submission" date="2018-04" db="EMBL/GenBank/DDBJ databases">
        <title>Pedobacter chongqingensis sp. nov., isolated from a rottenly hemp rope.</title>
        <authorList>
            <person name="Cai Y."/>
        </authorList>
    </citation>
    <scope>NUCLEOTIDE SEQUENCE [LARGE SCALE GENOMIC DNA]</scope>
    <source>
        <strain evidence="2 3">FJ4-8</strain>
    </source>
</reference>
<gene>
    <name evidence="2" type="ORF">DDR33_15850</name>
</gene>
<dbReference type="InterPro" id="IPR035439">
    <property type="entry name" value="UPF0145_dom_sf"/>
</dbReference>
<evidence type="ECO:0000256" key="1">
    <source>
        <dbReference type="ARBA" id="ARBA00010751"/>
    </source>
</evidence>
<evidence type="ECO:0000313" key="2">
    <source>
        <dbReference type="EMBL" id="PWG79543.1"/>
    </source>
</evidence>
<dbReference type="AlphaFoldDB" id="A0A2U2PDU5"/>
<protein>
    <submittedName>
        <fullName evidence="2">Uncharacterized protein</fullName>
    </submittedName>
</protein>
<dbReference type="Gene3D" id="3.30.110.70">
    <property type="entry name" value="Hypothetical protein apc22750. Chain B"/>
    <property type="match status" value="1"/>
</dbReference>